<accession>A0A1A9A7V1</accession>
<keyword evidence="3" id="KW-1185">Reference proteome</keyword>
<reference evidence="3" key="1">
    <citation type="submission" date="2016-06" db="EMBL/GenBank/DDBJ databases">
        <authorList>
            <person name="Varghese N."/>
            <person name="Submissions Spin"/>
        </authorList>
    </citation>
    <scope>NUCLEOTIDE SEQUENCE [LARGE SCALE GENOMIC DNA]</scope>
    <source>
        <strain evidence="3">DSM 44815</strain>
    </source>
</reference>
<dbReference type="Proteomes" id="UP000199385">
    <property type="component" value="Chromosome I"/>
</dbReference>
<dbReference type="STRING" id="261654.GA0070611_5687"/>
<gene>
    <name evidence="2" type="ORF">GA0070611_5687</name>
</gene>
<dbReference type="RefSeq" id="WP_091671125.1">
    <property type="nucleotide sequence ID" value="NZ_LT594323.1"/>
</dbReference>
<feature type="transmembrane region" description="Helical" evidence="1">
    <location>
        <begin position="137"/>
        <end position="156"/>
    </location>
</feature>
<keyword evidence="1" id="KW-0472">Membrane</keyword>
<sequence>MRVHPRYLTGLLLAAAAVLWWAVGMAVLQPLTEPAGPWSELLPGNNTYWAREVRLTALVGVLLGLLLAVGGSRRALPVVGPLGVGWLLADLLVDRADLEGRRYVVPLAAAGCLALAGAVALLHRLRAVPPAAPPARRTLLASAVLAAVLAVLGAAVESPTDREPQLRWAGLGTGLLLFALALAAALAAAPALDRSRRRWAVAMALVGVAVVTGIRLTPNDAALPALLAGGVVLVTGLVALAGARPAQTPAGRWYPLVAVLTAVGLPLLLLGTTLAMMVLPLGPALTRISGNIAISDADSDAPVVLAGLVAGLVLGALLARSVPDPAAARPVPTGQGLR</sequence>
<feature type="transmembrane region" description="Helical" evidence="1">
    <location>
        <begin position="222"/>
        <end position="241"/>
    </location>
</feature>
<evidence type="ECO:0000256" key="1">
    <source>
        <dbReference type="SAM" id="Phobius"/>
    </source>
</evidence>
<name>A0A1A9A7V1_9ACTN</name>
<feature type="transmembrane region" description="Helical" evidence="1">
    <location>
        <begin position="301"/>
        <end position="319"/>
    </location>
</feature>
<feature type="transmembrane region" description="Helical" evidence="1">
    <location>
        <begin position="253"/>
        <end position="281"/>
    </location>
</feature>
<feature type="transmembrane region" description="Helical" evidence="1">
    <location>
        <begin position="48"/>
        <end position="68"/>
    </location>
</feature>
<protein>
    <submittedName>
        <fullName evidence="2">Uncharacterized protein</fullName>
    </submittedName>
</protein>
<feature type="transmembrane region" description="Helical" evidence="1">
    <location>
        <begin position="105"/>
        <end position="125"/>
    </location>
</feature>
<feature type="transmembrane region" description="Helical" evidence="1">
    <location>
        <begin position="199"/>
        <end position="216"/>
    </location>
</feature>
<proteinExistence type="predicted"/>
<feature type="transmembrane region" description="Helical" evidence="1">
    <location>
        <begin position="168"/>
        <end position="192"/>
    </location>
</feature>
<organism evidence="2 3">
    <name type="scientific">Micromonospora auratinigra</name>
    <dbReference type="NCBI Taxonomy" id="261654"/>
    <lineage>
        <taxon>Bacteria</taxon>
        <taxon>Bacillati</taxon>
        <taxon>Actinomycetota</taxon>
        <taxon>Actinomycetes</taxon>
        <taxon>Micromonosporales</taxon>
        <taxon>Micromonosporaceae</taxon>
        <taxon>Micromonospora</taxon>
    </lineage>
</organism>
<keyword evidence="1" id="KW-1133">Transmembrane helix</keyword>
<evidence type="ECO:0000313" key="2">
    <source>
        <dbReference type="EMBL" id="SBT52556.1"/>
    </source>
</evidence>
<evidence type="ECO:0000313" key="3">
    <source>
        <dbReference type="Proteomes" id="UP000199385"/>
    </source>
</evidence>
<keyword evidence="1" id="KW-0812">Transmembrane</keyword>
<dbReference type="EMBL" id="LT594323">
    <property type="protein sequence ID" value="SBT52556.1"/>
    <property type="molecule type" value="Genomic_DNA"/>
</dbReference>
<dbReference type="AlphaFoldDB" id="A0A1A9A7V1"/>
<feature type="transmembrane region" description="Helical" evidence="1">
    <location>
        <begin position="75"/>
        <end position="93"/>
    </location>
</feature>
<dbReference type="PATRIC" id="fig|261654.4.peg.5760"/>